<name>A0ACD1HNF2_9EURO</name>
<dbReference type="Proteomes" id="UP000249661">
    <property type="component" value="Unassembled WGS sequence"/>
</dbReference>
<keyword evidence="2" id="KW-1185">Reference proteome</keyword>
<sequence length="1120" mass="119992">MNINREERQQMRQRGAASRKTKEINFGFSFGLAPPPPDEAAHSASRPADVGIAGEPPALAPPPPPTTTVTAAAAAAAPPITAENTSIADGTTQNGLPPAAEPSTSQDQKPARRTSGSPRTRSSPRLSSPKDPSDDATEAGPSRKIRKLDHPRSSATSSAAAHSAENPPSLANGIAPMDPSQTAEESTVATEPVPEPVPAPASEALIERPASPVTPAAASIAPNDLASPQAPQEPESAAVATEKLSSRPKSASPRANGTPSPPGKKARGKRKRQGSQESERSSPTTTSPKTSEEQIEQPAEPMDTSLDVQPETTEPPTTVVPDTVELSNDTILPDLSESTEPVEPQTVAEPQLTAPSQETTQSHAATEPQPTTKQSRLPVPSRTKRPRGERAASVQPSTTTVKEPRVARAGSAESAPVEAKGNKRIRTRVNGVSERETDASITNGEPESQSMEVDAPQGAEVSAAERKGARRGRPLQSEVAETKPKRAGRPGRKVSPSLQDVVEEEEAPVEEAQKEVQEPEESASQPMPRGRRPEGSEPQPVEPEPSQPEPEPQEQALPSEAQPKRKGRRPKQAEPEPVHLEPEQAEPAPQPQDHEAEAETASRLKPRGRRAKLTEPTPETAATAPEPAMPDSRHRGRRAKTAEPEPVEPEPVVSESKLGGRRARTAEPEIPQPETKPGEQPVDEPEPRSRGRRARTAEPEAAQAEPGPADQQPAEAEPRRKGRRARTAEPDEPQPQPDPEPATQESVETAPKPRGRKARTAGPEGAQPEPELATHEPVETAPKPRGRKARGAKSTPPKPAEAVPEPEVVEPEVAQPEPEPESSQAHAESRSRKRDRGGRQAEESAGVSATREADNVAAEGEGSAEPPTRRRKPRQPRGETVPVTVHRLANAAALGGDPTLLESSDDEGEIAEASSDRQQDKLPSRGGVNVADVLGQICRETLEKTLTTLNNGIDGEGNAGRRAEWTRKKKVVEAYGSELEGRLLELSEMLDGNFVLGVKMRKAKREMMEYRSRLYQVRKEREAVALQMDAVRRKHAEDESARKARSTINNSLHSLDLALERRQTHPADPDETPDLGGMEFLLRNVAETVSSAAPGGQGGLLHQLRSFNAQLESTARRLES</sequence>
<gene>
    <name evidence="1" type="ORF">BO66DRAFT_466893</name>
</gene>
<dbReference type="EMBL" id="KZ824933">
    <property type="protein sequence ID" value="RAH75134.1"/>
    <property type="molecule type" value="Genomic_DNA"/>
</dbReference>
<protein>
    <submittedName>
        <fullName evidence="1">Uncharacterized protein</fullName>
    </submittedName>
</protein>
<reference evidence="1" key="1">
    <citation type="submission" date="2018-02" db="EMBL/GenBank/DDBJ databases">
        <title>The genomes of Aspergillus section Nigri reveals drivers in fungal speciation.</title>
        <authorList>
            <consortium name="DOE Joint Genome Institute"/>
            <person name="Vesth T.C."/>
            <person name="Nybo J."/>
            <person name="Theobald S."/>
            <person name="Brandl J."/>
            <person name="Frisvad J.C."/>
            <person name="Nielsen K.F."/>
            <person name="Lyhne E.K."/>
            <person name="Kogle M.E."/>
            <person name="Kuo A."/>
            <person name="Riley R."/>
            <person name="Clum A."/>
            <person name="Nolan M."/>
            <person name="Lipzen A."/>
            <person name="Salamov A."/>
            <person name="Henrissat B."/>
            <person name="Wiebenga A."/>
            <person name="De vries R.P."/>
            <person name="Grigoriev I.V."/>
            <person name="Mortensen U.H."/>
            <person name="Andersen M.R."/>
            <person name="Baker S.E."/>
        </authorList>
    </citation>
    <scope>NUCLEOTIDE SEQUENCE</scope>
    <source>
        <strain evidence="1">CBS 121060</strain>
    </source>
</reference>
<evidence type="ECO:0000313" key="2">
    <source>
        <dbReference type="Proteomes" id="UP000249661"/>
    </source>
</evidence>
<accession>A0ACD1HNF2</accession>
<organism evidence="1 2">
    <name type="scientific">Aspergillus aculeatinus CBS 121060</name>
    <dbReference type="NCBI Taxonomy" id="1448322"/>
    <lineage>
        <taxon>Eukaryota</taxon>
        <taxon>Fungi</taxon>
        <taxon>Dikarya</taxon>
        <taxon>Ascomycota</taxon>
        <taxon>Pezizomycotina</taxon>
        <taxon>Eurotiomycetes</taxon>
        <taxon>Eurotiomycetidae</taxon>
        <taxon>Eurotiales</taxon>
        <taxon>Aspergillaceae</taxon>
        <taxon>Aspergillus</taxon>
        <taxon>Aspergillus subgen. Circumdati</taxon>
    </lineage>
</organism>
<proteinExistence type="predicted"/>
<evidence type="ECO:0000313" key="1">
    <source>
        <dbReference type="EMBL" id="RAH75134.1"/>
    </source>
</evidence>